<dbReference type="Proteomes" id="UP000256970">
    <property type="component" value="Unassembled WGS sequence"/>
</dbReference>
<feature type="repeat" description="WD" evidence="11">
    <location>
        <begin position="485"/>
        <end position="526"/>
    </location>
</feature>
<keyword evidence="8" id="KW-0966">Cell projection</keyword>
<dbReference type="PROSITE" id="PS50082">
    <property type="entry name" value="WD_REPEATS_2"/>
    <property type="match status" value="5"/>
</dbReference>
<accession>A0A383WLD3</accession>
<evidence type="ECO:0000313" key="13">
    <source>
        <dbReference type="EMBL" id="SZX78032.1"/>
    </source>
</evidence>
<dbReference type="AlphaFoldDB" id="A0A383WLD3"/>
<evidence type="ECO:0000256" key="3">
    <source>
        <dbReference type="ARBA" id="ARBA00022490"/>
    </source>
</evidence>
<dbReference type="PROSITE" id="PS00678">
    <property type="entry name" value="WD_REPEATS_1"/>
    <property type="match status" value="1"/>
</dbReference>
<feature type="domain" description="WDR90 4th beta-propeller" evidence="12">
    <location>
        <begin position="289"/>
        <end position="447"/>
    </location>
</feature>
<keyword evidence="7" id="KW-0969">Cilium</keyword>
<dbReference type="InterPro" id="IPR036322">
    <property type="entry name" value="WD40_repeat_dom_sf"/>
</dbReference>
<dbReference type="PROSITE" id="PS50294">
    <property type="entry name" value="WD_REPEATS_REGION"/>
    <property type="match status" value="2"/>
</dbReference>
<keyword evidence="6" id="KW-0282">Flagellum</keyword>
<dbReference type="PANTHER" id="PTHR13720">
    <property type="entry name" value="WD-40 REPEAT PROTEIN"/>
    <property type="match status" value="1"/>
</dbReference>
<feature type="repeat" description="WD" evidence="11">
    <location>
        <begin position="400"/>
        <end position="442"/>
    </location>
</feature>
<keyword evidence="5" id="KW-0677">Repeat</keyword>
<dbReference type="SMART" id="SM00320">
    <property type="entry name" value="WD40"/>
    <property type="match status" value="9"/>
</dbReference>
<evidence type="ECO:0000256" key="11">
    <source>
        <dbReference type="PROSITE-ProRule" id="PRU00221"/>
    </source>
</evidence>
<feature type="repeat" description="WD" evidence="11">
    <location>
        <begin position="451"/>
        <end position="483"/>
    </location>
</feature>
<comment type="similarity">
    <text evidence="9">Belongs to the CFAP52 family.</text>
</comment>
<evidence type="ECO:0000256" key="7">
    <source>
        <dbReference type="ARBA" id="ARBA00023069"/>
    </source>
</evidence>
<evidence type="ECO:0000256" key="6">
    <source>
        <dbReference type="ARBA" id="ARBA00022846"/>
    </source>
</evidence>
<evidence type="ECO:0000256" key="8">
    <source>
        <dbReference type="ARBA" id="ARBA00023273"/>
    </source>
</evidence>
<dbReference type="InterPro" id="IPR011047">
    <property type="entry name" value="Quinoprotein_ADH-like_sf"/>
</dbReference>
<sequence length="569" mass="61653">MGFTADIIIWDVEARQLLHRLQLQKVKIQALSFSADESMLASLGGQDDNSLVLWDVASGEAICGSPTHQDFVLCCRFFNNQPDKLMTCGNYNLQIWTYDRANNKLRPEDVKLGNLQRQFRSLVIDQQDRFAYAGSTTGDMMQVSLEHALLRNTGPGKHPLQLSVTAATETPAGTILLGSGDGTLALLSTEAEPNPANPKQLKKLPVLTSIRLEGGITSIEIDPGSRKAVPLGRNPTGGGIAYIAYIGTDKCNMYRVAYDPINNKLSEDVVQTAHPDKIFGLAFPANYGEVFATCSAGGIRVWHLAGCRELLRISLPNLDCKCVTFAPDGKTIISGWSDGKIRGFGPQSGKLLYTINDAHHKAVTAIAVTSDSNRIISGGEEGMVRVWRLGKQSQTMEASMKDHKGPVNCIVVKASTDDECVSASSDGSCIIWDLNAGRRRQSLFANTFFLSVVYHPDESQLVSAGTDRKITYWDAYDGQAIRIIDGSDQAQLNALATEPDGEALLSGGSDKLVKLWGYDEGRCWYVGVGHSGEVTALAVAPDKSAVVSVGAEGGIFIWDYMRPPMSQAE</sequence>
<dbReference type="FunFam" id="2.130.10.10:FF:001320">
    <property type="entry name" value="Predicted protein"/>
    <property type="match status" value="1"/>
</dbReference>
<gene>
    <name evidence="13" type="ORF">BQ4739_LOCUS18361</name>
</gene>
<protein>
    <recommendedName>
        <fullName evidence="10">Cilia- and flagella-associated protein 52</fullName>
    </recommendedName>
</protein>
<dbReference type="InterPro" id="IPR050630">
    <property type="entry name" value="WD_repeat_EMAP"/>
</dbReference>
<dbReference type="STRING" id="3088.A0A383WLD3"/>
<keyword evidence="4 11" id="KW-0853">WD repeat</keyword>
<dbReference type="EMBL" id="FNXT01001301">
    <property type="protein sequence ID" value="SZX78032.1"/>
    <property type="molecule type" value="Genomic_DNA"/>
</dbReference>
<keyword evidence="14" id="KW-1185">Reference proteome</keyword>
<dbReference type="GO" id="GO:0031514">
    <property type="term" value="C:motile cilium"/>
    <property type="evidence" value="ECO:0007669"/>
    <property type="project" value="UniProtKB-SubCell"/>
</dbReference>
<keyword evidence="3" id="KW-0963">Cytoplasm</keyword>
<evidence type="ECO:0000256" key="5">
    <source>
        <dbReference type="ARBA" id="ARBA00022737"/>
    </source>
</evidence>
<evidence type="ECO:0000259" key="12">
    <source>
        <dbReference type="Pfam" id="PF23342"/>
    </source>
</evidence>
<dbReference type="SUPFAM" id="SSF50998">
    <property type="entry name" value="Quinoprotein alcohol dehydrogenase-like"/>
    <property type="match status" value="1"/>
</dbReference>
<proteinExistence type="inferred from homology"/>
<evidence type="ECO:0000256" key="1">
    <source>
        <dbReference type="ARBA" id="ARBA00004230"/>
    </source>
</evidence>
<dbReference type="SUPFAM" id="SSF50978">
    <property type="entry name" value="WD40 repeat-like"/>
    <property type="match status" value="1"/>
</dbReference>
<name>A0A383WLD3_TETOB</name>
<evidence type="ECO:0000256" key="2">
    <source>
        <dbReference type="ARBA" id="ARBA00004496"/>
    </source>
</evidence>
<evidence type="ECO:0000256" key="10">
    <source>
        <dbReference type="ARBA" id="ARBA00029552"/>
    </source>
</evidence>
<dbReference type="InterPro" id="IPR055440">
    <property type="entry name" value="Beta-prop_WDR90_4th"/>
</dbReference>
<evidence type="ECO:0000256" key="4">
    <source>
        <dbReference type="ARBA" id="ARBA00022574"/>
    </source>
</evidence>
<reference evidence="13 14" key="1">
    <citation type="submission" date="2016-10" db="EMBL/GenBank/DDBJ databases">
        <authorList>
            <person name="Cai Z."/>
        </authorList>
    </citation>
    <scope>NUCLEOTIDE SEQUENCE [LARGE SCALE GENOMIC DNA]</scope>
</reference>
<dbReference type="PANTHER" id="PTHR13720:SF14">
    <property type="entry name" value="CILIA- AND FLAGELLA-ASSOCIATED PROTEIN 52"/>
    <property type="match status" value="1"/>
</dbReference>
<dbReference type="GO" id="GO:0005930">
    <property type="term" value="C:axoneme"/>
    <property type="evidence" value="ECO:0007669"/>
    <property type="project" value="UniProtKB-ARBA"/>
</dbReference>
<dbReference type="Pfam" id="PF23342">
    <property type="entry name" value="WDR90_beta-prop_4th"/>
    <property type="match status" value="1"/>
</dbReference>
<dbReference type="InterPro" id="IPR019775">
    <property type="entry name" value="WD40_repeat_CS"/>
</dbReference>
<feature type="repeat" description="WD" evidence="11">
    <location>
        <begin position="356"/>
        <end position="397"/>
    </location>
</feature>
<dbReference type="InterPro" id="IPR015943">
    <property type="entry name" value="WD40/YVTN_repeat-like_dom_sf"/>
</dbReference>
<dbReference type="FunFam" id="2.130.10.10:FF:000207">
    <property type="entry name" value="Cilia- and flagella-associated protein 52"/>
    <property type="match status" value="1"/>
</dbReference>
<dbReference type="CDD" id="cd00200">
    <property type="entry name" value="WD40"/>
    <property type="match status" value="1"/>
</dbReference>
<feature type="repeat" description="WD" evidence="11">
    <location>
        <begin position="527"/>
        <end position="559"/>
    </location>
</feature>
<dbReference type="InterPro" id="IPR001680">
    <property type="entry name" value="WD40_rpt"/>
</dbReference>
<dbReference type="Pfam" id="PF00400">
    <property type="entry name" value="WD40"/>
    <property type="match status" value="3"/>
</dbReference>
<evidence type="ECO:0000256" key="9">
    <source>
        <dbReference type="ARBA" id="ARBA00029456"/>
    </source>
</evidence>
<dbReference type="Gene3D" id="2.130.10.10">
    <property type="entry name" value="YVTN repeat-like/Quinoprotein amine dehydrogenase"/>
    <property type="match status" value="3"/>
</dbReference>
<evidence type="ECO:0000313" key="14">
    <source>
        <dbReference type="Proteomes" id="UP000256970"/>
    </source>
</evidence>
<organism evidence="13 14">
    <name type="scientific">Tetradesmus obliquus</name>
    <name type="common">Green alga</name>
    <name type="synonym">Acutodesmus obliquus</name>
    <dbReference type="NCBI Taxonomy" id="3088"/>
    <lineage>
        <taxon>Eukaryota</taxon>
        <taxon>Viridiplantae</taxon>
        <taxon>Chlorophyta</taxon>
        <taxon>core chlorophytes</taxon>
        <taxon>Chlorophyceae</taxon>
        <taxon>CS clade</taxon>
        <taxon>Sphaeropleales</taxon>
        <taxon>Scenedesmaceae</taxon>
        <taxon>Tetradesmus</taxon>
    </lineage>
</organism>
<comment type="subcellular location">
    <subcellularLocation>
        <location evidence="1">Cell projection</location>
        <location evidence="1">Cilium</location>
        <location evidence="1">Flagellum</location>
    </subcellularLocation>
    <subcellularLocation>
        <location evidence="2">Cytoplasm</location>
    </subcellularLocation>
</comment>